<reference evidence="1" key="1">
    <citation type="submission" date="2021-01" db="EMBL/GenBank/DDBJ databases">
        <authorList>
            <consortium name="Genoscope - CEA"/>
            <person name="William W."/>
        </authorList>
    </citation>
    <scope>NUCLEOTIDE SEQUENCE</scope>
</reference>
<evidence type="ECO:0000313" key="1">
    <source>
        <dbReference type="EMBL" id="CAD8166549.1"/>
    </source>
</evidence>
<protein>
    <submittedName>
        <fullName evidence="1">Uncharacterized protein</fullName>
    </submittedName>
</protein>
<evidence type="ECO:0000313" key="2">
    <source>
        <dbReference type="Proteomes" id="UP000683925"/>
    </source>
</evidence>
<dbReference type="Proteomes" id="UP000683925">
    <property type="component" value="Unassembled WGS sequence"/>
</dbReference>
<comment type="caution">
    <text evidence="1">The sequence shown here is derived from an EMBL/GenBank/DDBJ whole genome shotgun (WGS) entry which is preliminary data.</text>
</comment>
<gene>
    <name evidence="1" type="ORF">POCTA_138.1.T0480215</name>
</gene>
<dbReference type="EMBL" id="CAJJDP010000048">
    <property type="protein sequence ID" value="CAD8166549.1"/>
    <property type="molecule type" value="Genomic_DNA"/>
</dbReference>
<keyword evidence="2" id="KW-1185">Reference proteome</keyword>
<dbReference type="AlphaFoldDB" id="A0A8S1USF0"/>
<organism evidence="1 2">
    <name type="scientific">Paramecium octaurelia</name>
    <dbReference type="NCBI Taxonomy" id="43137"/>
    <lineage>
        <taxon>Eukaryota</taxon>
        <taxon>Sar</taxon>
        <taxon>Alveolata</taxon>
        <taxon>Ciliophora</taxon>
        <taxon>Intramacronucleata</taxon>
        <taxon>Oligohymenophorea</taxon>
        <taxon>Peniculida</taxon>
        <taxon>Parameciidae</taxon>
        <taxon>Paramecium</taxon>
    </lineage>
</organism>
<accession>A0A8S1USF0</accession>
<name>A0A8S1USF0_PAROT</name>
<proteinExistence type="predicted"/>
<sequence>MISYAQEIENGKVNYMLSQDAQAYSAYQVIEQARIKNTQTCQLSNITKSLLLYLRTINFLPYQNAFIFTNLKHSFIQNLQFQIIILICNFMKIEMKNS</sequence>